<dbReference type="GeneID" id="93025551"/>
<dbReference type="AlphaFoldDB" id="A0A6P2H9B6"/>
<dbReference type="Proteomes" id="UP000494125">
    <property type="component" value="Unassembled WGS sequence"/>
</dbReference>
<keyword evidence="2" id="KW-1185">Reference proteome</keyword>
<accession>A0A6P2H9B6</accession>
<evidence type="ECO:0000313" key="2">
    <source>
        <dbReference type="Proteomes" id="UP000494125"/>
    </source>
</evidence>
<name>A0A6P2H9B6_9BURK</name>
<evidence type="ECO:0000313" key="1">
    <source>
        <dbReference type="EMBL" id="VWB13850.1"/>
    </source>
</evidence>
<dbReference type="EMBL" id="CABVPN010000002">
    <property type="protein sequence ID" value="VWB13850.1"/>
    <property type="molecule type" value="Genomic_DNA"/>
</dbReference>
<reference evidence="1 2" key="1">
    <citation type="submission" date="2019-09" db="EMBL/GenBank/DDBJ databases">
        <authorList>
            <person name="Depoorter E."/>
        </authorList>
    </citation>
    <scope>NUCLEOTIDE SEQUENCE [LARGE SCALE GENOMIC DNA]</scope>
    <source>
        <strain evidence="1">LMG 24065</strain>
    </source>
</reference>
<dbReference type="RefSeq" id="WP_151051900.1">
    <property type="nucleotide sequence ID" value="NZ_CABVPN010000002.1"/>
</dbReference>
<protein>
    <submittedName>
        <fullName evidence="1">Uncharacterized protein</fullName>
    </submittedName>
</protein>
<gene>
    <name evidence="1" type="ORF">BDI24065_00477</name>
</gene>
<sequence length="219" mass="25800">MGIFDWLKRSPESNIQDARKALGKMFPFPHSFEAMQEVFSQPVDNIALNDLDSIPNVSGMMHLGFNAVLLTRHIEIQAFPRYLSLIRRGWEEVRLLHYQDGNHHMFVSFSDELGGRNVHILTNSAELIVDQAKEEFGPPPPWVVWCYYGPFVRYNEGAEEYWSVYLWRPFWEGLTPDARDAYIERRSKEALSYMSEQEWEDWVYSTRKNDPEYKAREGL</sequence>
<proteinExistence type="predicted"/>
<organism evidence="1 2">
    <name type="scientific">Burkholderia diffusa</name>
    <dbReference type="NCBI Taxonomy" id="488732"/>
    <lineage>
        <taxon>Bacteria</taxon>
        <taxon>Pseudomonadati</taxon>
        <taxon>Pseudomonadota</taxon>
        <taxon>Betaproteobacteria</taxon>
        <taxon>Burkholderiales</taxon>
        <taxon>Burkholderiaceae</taxon>
        <taxon>Burkholderia</taxon>
        <taxon>Burkholderia cepacia complex</taxon>
    </lineage>
</organism>